<dbReference type="PROSITE" id="PS50995">
    <property type="entry name" value="HTH_MARR_2"/>
    <property type="match status" value="1"/>
</dbReference>
<dbReference type="OrthoDB" id="163346at2"/>
<reference evidence="2 3" key="1">
    <citation type="submission" date="2019-10" db="EMBL/GenBank/DDBJ databases">
        <title>Alkaliphilus serpentinus sp. nov. and Alkaliphilus pronyensis sp. nov., two novel anaerobic alkaliphilic species isolated from the serpentinized-hosted hydrothermal field of the Prony Bay (New Caledonia).</title>
        <authorList>
            <person name="Postec A."/>
        </authorList>
    </citation>
    <scope>NUCLEOTIDE SEQUENCE [LARGE SCALE GENOMIC DNA]</scope>
    <source>
        <strain evidence="2 3">LacT</strain>
    </source>
</reference>
<evidence type="ECO:0000259" key="1">
    <source>
        <dbReference type="PROSITE" id="PS50995"/>
    </source>
</evidence>
<dbReference type="InterPro" id="IPR036388">
    <property type="entry name" value="WH-like_DNA-bd_sf"/>
</dbReference>
<proteinExistence type="predicted"/>
<comment type="caution">
    <text evidence="2">The sequence shown here is derived from an EMBL/GenBank/DDBJ whole genome shotgun (WGS) entry which is preliminary data.</text>
</comment>
<dbReference type="GO" id="GO:0003677">
    <property type="term" value="F:DNA binding"/>
    <property type="evidence" value="ECO:0007669"/>
    <property type="project" value="UniProtKB-KW"/>
</dbReference>
<dbReference type="Pfam" id="PF12802">
    <property type="entry name" value="MarR_2"/>
    <property type="match status" value="1"/>
</dbReference>
<dbReference type="PRINTS" id="PR00598">
    <property type="entry name" value="HTHMARR"/>
</dbReference>
<keyword evidence="2" id="KW-0238">DNA-binding</keyword>
<name>A0A833M9B0_9FIRM</name>
<gene>
    <name evidence="2" type="ORF">F8153_09465</name>
</gene>
<dbReference type="InterPro" id="IPR000835">
    <property type="entry name" value="HTH_MarR-typ"/>
</dbReference>
<dbReference type="RefSeq" id="WP_151866113.1">
    <property type="nucleotide sequence ID" value="NZ_WBZB01000033.1"/>
</dbReference>
<dbReference type="AlphaFoldDB" id="A0A833M9B0"/>
<dbReference type="SMART" id="SM00347">
    <property type="entry name" value="HTH_MARR"/>
    <property type="match status" value="1"/>
</dbReference>
<accession>A0A833M9B0</accession>
<feature type="domain" description="HTH marR-type" evidence="1">
    <location>
        <begin position="1"/>
        <end position="134"/>
    </location>
</feature>
<dbReference type="EMBL" id="WBZB01000033">
    <property type="protein sequence ID" value="KAB3529321.1"/>
    <property type="molecule type" value="Genomic_DNA"/>
</dbReference>
<dbReference type="Proteomes" id="UP000465601">
    <property type="component" value="Unassembled WGS sequence"/>
</dbReference>
<evidence type="ECO:0000313" key="2">
    <source>
        <dbReference type="EMBL" id="KAB3529321.1"/>
    </source>
</evidence>
<dbReference type="SUPFAM" id="SSF46785">
    <property type="entry name" value="Winged helix' DNA-binding domain"/>
    <property type="match status" value="1"/>
</dbReference>
<evidence type="ECO:0000313" key="3">
    <source>
        <dbReference type="Proteomes" id="UP000465601"/>
    </source>
</evidence>
<dbReference type="GO" id="GO:0003700">
    <property type="term" value="F:DNA-binding transcription factor activity"/>
    <property type="evidence" value="ECO:0007669"/>
    <property type="project" value="InterPro"/>
</dbReference>
<dbReference type="InterPro" id="IPR039422">
    <property type="entry name" value="MarR/SlyA-like"/>
</dbReference>
<dbReference type="Gene3D" id="1.10.10.10">
    <property type="entry name" value="Winged helix-like DNA-binding domain superfamily/Winged helix DNA-binding domain"/>
    <property type="match status" value="1"/>
</dbReference>
<dbReference type="PANTHER" id="PTHR33164">
    <property type="entry name" value="TRANSCRIPTIONAL REGULATOR, MARR FAMILY"/>
    <property type="match status" value="1"/>
</dbReference>
<dbReference type="GO" id="GO:0006950">
    <property type="term" value="P:response to stress"/>
    <property type="evidence" value="ECO:0007669"/>
    <property type="project" value="TreeGrafter"/>
</dbReference>
<keyword evidence="3" id="KW-1185">Reference proteome</keyword>
<dbReference type="InterPro" id="IPR036390">
    <property type="entry name" value="WH_DNA-bd_sf"/>
</dbReference>
<sequence>MKENIVASADAMAMFCRLQMSTRKDLPIRSSEMGVLIYIQKEREAVTPLMISSFFHITKPSVTAMLNSLIRGGYLEKKQSSTDGRSYTVSITDKGLELLDLTYRDYFKAMELLEERMGGRDFDKLVNLIQKANAILKEEIK</sequence>
<organism evidence="2 3">
    <name type="scientific">Alkaliphilus serpentinus</name>
    <dbReference type="NCBI Taxonomy" id="1482731"/>
    <lineage>
        <taxon>Bacteria</taxon>
        <taxon>Bacillati</taxon>
        <taxon>Bacillota</taxon>
        <taxon>Clostridia</taxon>
        <taxon>Peptostreptococcales</taxon>
        <taxon>Natronincolaceae</taxon>
        <taxon>Alkaliphilus</taxon>
    </lineage>
</organism>
<dbReference type="PANTHER" id="PTHR33164:SF102">
    <property type="entry name" value="TRANSCRIPTIONAL REGULATORY PROTEIN"/>
    <property type="match status" value="1"/>
</dbReference>
<protein>
    <submittedName>
        <fullName evidence="2">Winged helix DNA-binding protein</fullName>
    </submittedName>
</protein>